<dbReference type="AlphaFoldDB" id="A0AAE0JZG6"/>
<reference evidence="1" key="1">
    <citation type="journal article" date="2023" name="Mol. Phylogenet. Evol.">
        <title>Genome-scale phylogeny and comparative genomics of the fungal order Sordariales.</title>
        <authorList>
            <person name="Hensen N."/>
            <person name="Bonometti L."/>
            <person name="Westerberg I."/>
            <person name="Brannstrom I.O."/>
            <person name="Guillou S."/>
            <person name="Cros-Aarteil S."/>
            <person name="Calhoun S."/>
            <person name="Haridas S."/>
            <person name="Kuo A."/>
            <person name="Mondo S."/>
            <person name="Pangilinan J."/>
            <person name="Riley R."/>
            <person name="LaButti K."/>
            <person name="Andreopoulos B."/>
            <person name="Lipzen A."/>
            <person name="Chen C."/>
            <person name="Yan M."/>
            <person name="Daum C."/>
            <person name="Ng V."/>
            <person name="Clum A."/>
            <person name="Steindorff A."/>
            <person name="Ohm R.A."/>
            <person name="Martin F."/>
            <person name="Silar P."/>
            <person name="Natvig D.O."/>
            <person name="Lalanne C."/>
            <person name="Gautier V."/>
            <person name="Ament-Velasquez S.L."/>
            <person name="Kruys A."/>
            <person name="Hutchinson M.I."/>
            <person name="Powell A.J."/>
            <person name="Barry K."/>
            <person name="Miller A.N."/>
            <person name="Grigoriev I.V."/>
            <person name="Debuchy R."/>
            <person name="Gladieux P."/>
            <person name="Hiltunen Thoren M."/>
            <person name="Johannesson H."/>
        </authorList>
    </citation>
    <scope>NUCLEOTIDE SEQUENCE</scope>
    <source>
        <strain evidence="1">CBS 232.78</strain>
    </source>
</reference>
<sequence length="200" mass="23596">MDMPQRSPSANFSAFIDFRLVVVCQRSRVIPKPRTRHGLEREDHHLRVECPFFLVVENGMKEKKDKGTDSDAIHYRVEPPRKWYGMKEWPFVTYSSSGQSHNVYTNVDTRVYWIYWPEKLAEGRQRYHRQDEVIASNHMDIINVLSLGLRAVVKQLYEKNDEDSQLPLYWRETLDIRTKKLTCCTEIRCSRTADKGSLDA</sequence>
<comment type="caution">
    <text evidence="1">The sequence shown here is derived from an EMBL/GenBank/DDBJ whole genome shotgun (WGS) entry which is preliminary data.</text>
</comment>
<evidence type="ECO:0000313" key="1">
    <source>
        <dbReference type="EMBL" id="KAK3366511.1"/>
    </source>
</evidence>
<reference evidence="1" key="2">
    <citation type="submission" date="2023-06" db="EMBL/GenBank/DDBJ databases">
        <authorList>
            <consortium name="Lawrence Berkeley National Laboratory"/>
            <person name="Haridas S."/>
            <person name="Hensen N."/>
            <person name="Bonometti L."/>
            <person name="Westerberg I."/>
            <person name="Brannstrom I.O."/>
            <person name="Guillou S."/>
            <person name="Cros-Aarteil S."/>
            <person name="Calhoun S."/>
            <person name="Kuo A."/>
            <person name="Mondo S."/>
            <person name="Pangilinan J."/>
            <person name="Riley R."/>
            <person name="LaButti K."/>
            <person name="Andreopoulos B."/>
            <person name="Lipzen A."/>
            <person name="Chen C."/>
            <person name="Yanf M."/>
            <person name="Daum C."/>
            <person name="Ng V."/>
            <person name="Clum A."/>
            <person name="Steindorff A."/>
            <person name="Ohm R."/>
            <person name="Martin F."/>
            <person name="Silar P."/>
            <person name="Natvig D."/>
            <person name="Lalanne C."/>
            <person name="Gautier V."/>
            <person name="Ament-velasquez S.L."/>
            <person name="Kruys A."/>
            <person name="Hutchinson M.I."/>
            <person name="Powell A.J."/>
            <person name="Barry K."/>
            <person name="Miller A.N."/>
            <person name="Grigoriev I.V."/>
            <person name="Debuchy R."/>
            <person name="Gladieux P."/>
            <person name="Thoren M.H."/>
            <person name="Johannesson H."/>
        </authorList>
    </citation>
    <scope>NUCLEOTIDE SEQUENCE</scope>
    <source>
        <strain evidence="1">CBS 232.78</strain>
    </source>
</reference>
<name>A0AAE0JZG6_9PEZI</name>
<accession>A0AAE0JZG6</accession>
<evidence type="ECO:0000313" key="2">
    <source>
        <dbReference type="Proteomes" id="UP001285441"/>
    </source>
</evidence>
<keyword evidence="2" id="KW-1185">Reference proteome</keyword>
<dbReference type="EMBL" id="JAULSW010000012">
    <property type="protein sequence ID" value="KAK3366511.1"/>
    <property type="molecule type" value="Genomic_DNA"/>
</dbReference>
<dbReference type="Proteomes" id="UP001285441">
    <property type="component" value="Unassembled WGS sequence"/>
</dbReference>
<proteinExistence type="predicted"/>
<protein>
    <submittedName>
        <fullName evidence="1">Uncharacterized protein</fullName>
    </submittedName>
</protein>
<organism evidence="1 2">
    <name type="scientific">Podospora didyma</name>
    <dbReference type="NCBI Taxonomy" id="330526"/>
    <lineage>
        <taxon>Eukaryota</taxon>
        <taxon>Fungi</taxon>
        <taxon>Dikarya</taxon>
        <taxon>Ascomycota</taxon>
        <taxon>Pezizomycotina</taxon>
        <taxon>Sordariomycetes</taxon>
        <taxon>Sordariomycetidae</taxon>
        <taxon>Sordariales</taxon>
        <taxon>Podosporaceae</taxon>
        <taxon>Podospora</taxon>
    </lineage>
</organism>
<gene>
    <name evidence="1" type="ORF">B0H63DRAFT_536624</name>
</gene>
<dbReference type="InterPro" id="IPR043151">
    <property type="entry name" value="BAH_sf"/>
</dbReference>
<dbReference type="Gene3D" id="2.30.30.490">
    <property type="match status" value="1"/>
</dbReference>